<keyword evidence="2" id="KW-1185">Reference proteome</keyword>
<dbReference type="EMBL" id="FNQF01000007">
    <property type="protein sequence ID" value="SEA54576.1"/>
    <property type="molecule type" value="Genomic_DNA"/>
</dbReference>
<accession>A0A1H4C2F4</accession>
<evidence type="ECO:0000313" key="2">
    <source>
        <dbReference type="Proteomes" id="UP000198820"/>
    </source>
</evidence>
<proteinExistence type="predicted"/>
<evidence type="ECO:0000313" key="1">
    <source>
        <dbReference type="EMBL" id="SEA54576.1"/>
    </source>
</evidence>
<reference evidence="1 2" key="1">
    <citation type="submission" date="2016-10" db="EMBL/GenBank/DDBJ databases">
        <authorList>
            <person name="de Groot N.N."/>
        </authorList>
    </citation>
    <scope>NUCLEOTIDE SEQUENCE [LARGE SCALE GENOMIC DNA]</scope>
    <source>
        <strain evidence="1 2">DSM 23581</strain>
    </source>
</reference>
<sequence>MIIGINLKTNSKFIIQENGLFFMFFRKLESVEERQREQCASETVRVAGAEMLSLLF</sequence>
<gene>
    <name evidence="1" type="ORF">SAMN05421540_10718</name>
</gene>
<protein>
    <submittedName>
        <fullName evidence="1">Uncharacterized protein</fullName>
    </submittedName>
</protein>
<dbReference type="Proteomes" id="UP000198820">
    <property type="component" value="Unassembled WGS sequence"/>
</dbReference>
<name>A0A1H4C2F4_9FLAO</name>
<organism evidence="1 2">
    <name type="scientific">Psychroflexus halocasei</name>
    <dbReference type="NCBI Taxonomy" id="908615"/>
    <lineage>
        <taxon>Bacteria</taxon>
        <taxon>Pseudomonadati</taxon>
        <taxon>Bacteroidota</taxon>
        <taxon>Flavobacteriia</taxon>
        <taxon>Flavobacteriales</taxon>
        <taxon>Flavobacteriaceae</taxon>
        <taxon>Psychroflexus</taxon>
    </lineage>
</organism>
<dbReference type="AlphaFoldDB" id="A0A1H4C2F4"/>